<dbReference type="EMBL" id="JAECZO010000042">
    <property type="protein sequence ID" value="KAK7194802.1"/>
    <property type="molecule type" value="Genomic_DNA"/>
</dbReference>
<proteinExistence type="predicted"/>
<organism evidence="2 3">
    <name type="scientific">Novymonas esmeraldas</name>
    <dbReference type="NCBI Taxonomy" id="1808958"/>
    <lineage>
        <taxon>Eukaryota</taxon>
        <taxon>Discoba</taxon>
        <taxon>Euglenozoa</taxon>
        <taxon>Kinetoplastea</taxon>
        <taxon>Metakinetoplastina</taxon>
        <taxon>Trypanosomatida</taxon>
        <taxon>Trypanosomatidae</taxon>
        <taxon>Novymonas</taxon>
    </lineage>
</organism>
<evidence type="ECO:0000313" key="2">
    <source>
        <dbReference type="EMBL" id="KAK7194802.1"/>
    </source>
</evidence>
<reference evidence="2 3" key="1">
    <citation type="journal article" date="2021" name="MBio">
        <title>A New Model Trypanosomatid, Novymonas esmeraldas: Genomic Perception of Its 'Candidatus Pandoraea novymonadis' Endosymbiont.</title>
        <authorList>
            <person name="Zakharova A."/>
            <person name="Saura A."/>
            <person name="Butenko A."/>
            <person name="Podesvova L."/>
            <person name="Warmusova S."/>
            <person name="Kostygov A.Y."/>
            <person name="Nenarokova A."/>
            <person name="Lukes J."/>
            <person name="Opperdoes F.R."/>
            <person name="Yurchenko V."/>
        </authorList>
    </citation>
    <scope>NUCLEOTIDE SEQUENCE [LARGE SCALE GENOMIC DNA]</scope>
    <source>
        <strain evidence="2 3">E262AT.01</strain>
    </source>
</reference>
<feature type="compositionally biased region" description="Basic and acidic residues" evidence="1">
    <location>
        <begin position="315"/>
        <end position="324"/>
    </location>
</feature>
<evidence type="ECO:0000313" key="3">
    <source>
        <dbReference type="Proteomes" id="UP001430356"/>
    </source>
</evidence>
<dbReference type="AlphaFoldDB" id="A0AAW0END6"/>
<gene>
    <name evidence="2" type="ORF">NESM_000400600</name>
</gene>
<keyword evidence="3" id="KW-1185">Reference proteome</keyword>
<accession>A0AAW0END6</accession>
<feature type="region of interest" description="Disordered" evidence="1">
    <location>
        <begin position="1"/>
        <end position="21"/>
    </location>
</feature>
<protein>
    <submittedName>
        <fullName evidence="2">Uncharacterized protein</fullName>
    </submittedName>
</protein>
<dbReference type="Proteomes" id="UP001430356">
    <property type="component" value="Unassembled WGS sequence"/>
</dbReference>
<sequence length="333" mass="34687">MADHAACTGKLSPACEPPTTASNELRVNAPARSYYSLTRSFPVPGLVGQRRLNEAHLSTSQLPAERGVGGLSRPPRQHAPQPLADTTESLHVPVPVRTTAAASVALPALFTQQCASLSPIEASGHMWTRAGAATAEAETLLESAAQEKAKPVLRPPTRNARVQPVAEMTTSPFYVNGVCVGQLPRYGQSAVLPARRHPLRRTPAGGLPSKSIDEDASANLWSTAASQADVLAFFGSTDGATDSVTCSPAGGNQKVPAGAELSWPIGDTTQSSVGDLSFSDDIFSAGATVVGGSPVSGSIRGHVIDPQAALQFQRDGARRQREAPRVTSSSDIQ</sequence>
<evidence type="ECO:0000256" key="1">
    <source>
        <dbReference type="SAM" id="MobiDB-lite"/>
    </source>
</evidence>
<comment type="caution">
    <text evidence="2">The sequence shown here is derived from an EMBL/GenBank/DDBJ whole genome shotgun (WGS) entry which is preliminary data.</text>
</comment>
<name>A0AAW0END6_9TRYP</name>
<feature type="region of interest" description="Disordered" evidence="1">
    <location>
        <begin position="58"/>
        <end position="84"/>
    </location>
</feature>
<feature type="region of interest" description="Disordered" evidence="1">
    <location>
        <begin position="311"/>
        <end position="333"/>
    </location>
</feature>